<dbReference type="SUPFAM" id="SSF52540">
    <property type="entry name" value="P-loop containing nucleoside triphosphate hydrolases"/>
    <property type="match status" value="1"/>
</dbReference>
<keyword evidence="2" id="KW-0472">Membrane</keyword>
<dbReference type="PROSITE" id="PS50893">
    <property type="entry name" value="ABC_TRANSPORTER_2"/>
    <property type="match status" value="1"/>
</dbReference>
<dbReference type="CDD" id="cd03219">
    <property type="entry name" value="ABC_Mj1267_LivG_branched"/>
    <property type="match status" value="1"/>
</dbReference>
<evidence type="ECO:0000256" key="4">
    <source>
        <dbReference type="ARBA" id="ARBA00022840"/>
    </source>
</evidence>
<dbReference type="GO" id="GO:0016887">
    <property type="term" value="F:ATP hydrolysis activity"/>
    <property type="evidence" value="ECO:0007669"/>
    <property type="project" value="InterPro"/>
</dbReference>
<keyword evidence="1" id="KW-0813">Transport</keyword>
<proteinExistence type="predicted"/>
<dbReference type="EMBL" id="PYAL01000006">
    <property type="protein sequence ID" value="RXN86100.1"/>
    <property type="molecule type" value="Genomic_DNA"/>
</dbReference>
<accession>A0A4Q1HGA3</accession>
<dbReference type="InterPro" id="IPR032823">
    <property type="entry name" value="BCA_ABC_TP_C"/>
</dbReference>
<organism evidence="6 7">
    <name type="scientific">Achromobacter aloeverae</name>
    <dbReference type="NCBI Taxonomy" id="1750518"/>
    <lineage>
        <taxon>Bacteria</taxon>
        <taxon>Pseudomonadati</taxon>
        <taxon>Pseudomonadota</taxon>
        <taxon>Betaproteobacteria</taxon>
        <taxon>Burkholderiales</taxon>
        <taxon>Alcaligenaceae</taxon>
        <taxon>Achromobacter</taxon>
    </lineage>
</organism>
<keyword evidence="3" id="KW-0547">Nucleotide-binding</keyword>
<evidence type="ECO:0000259" key="5">
    <source>
        <dbReference type="PROSITE" id="PS50893"/>
    </source>
</evidence>
<dbReference type="Pfam" id="PF00005">
    <property type="entry name" value="ABC_tran"/>
    <property type="match status" value="1"/>
</dbReference>
<name>A0A4Q1HGA3_9BURK</name>
<evidence type="ECO:0000256" key="1">
    <source>
        <dbReference type="ARBA" id="ARBA00022448"/>
    </source>
</evidence>
<dbReference type="PANTHER" id="PTHR45772:SF4">
    <property type="entry name" value="ABC TRANSPORTER ATP-BINDING PROTEIN"/>
    <property type="match status" value="1"/>
</dbReference>
<evidence type="ECO:0000256" key="3">
    <source>
        <dbReference type="ARBA" id="ARBA00022741"/>
    </source>
</evidence>
<evidence type="ECO:0000313" key="6">
    <source>
        <dbReference type="EMBL" id="RXN86100.1"/>
    </source>
</evidence>
<protein>
    <submittedName>
        <fullName evidence="6">ABC transporter ATP-binding protein</fullName>
    </submittedName>
</protein>
<evidence type="ECO:0000256" key="2">
    <source>
        <dbReference type="ARBA" id="ARBA00022475"/>
    </source>
</evidence>
<dbReference type="InterPro" id="IPR003439">
    <property type="entry name" value="ABC_transporter-like_ATP-bd"/>
</dbReference>
<keyword evidence="4 6" id="KW-0067">ATP-binding</keyword>
<dbReference type="InterPro" id="IPR027417">
    <property type="entry name" value="P-loop_NTPase"/>
</dbReference>
<reference evidence="6 7" key="1">
    <citation type="journal article" date="2017" name="Int. J. Syst. Evol. Microbiol.">
        <title>Achromobacter aloeverae sp. nov., isolated from the root of Aloe vera (L.) Burm.f.</title>
        <authorList>
            <person name="Kuncharoen N."/>
            <person name="Muramatsu Y."/>
            <person name="Shibata C."/>
            <person name="Kamakura Y."/>
            <person name="Nakagawa Y."/>
            <person name="Tanasupawat S."/>
        </authorList>
    </citation>
    <scope>NUCLEOTIDE SEQUENCE [LARGE SCALE GENOMIC DNA]</scope>
    <source>
        <strain evidence="6 7">AVA-1</strain>
    </source>
</reference>
<evidence type="ECO:0000313" key="7">
    <source>
        <dbReference type="Proteomes" id="UP000290849"/>
    </source>
</evidence>
<dbReference type="Gene3D" id="3.40.50.300">
    <property type="entry name" value="P-loop containing nucleotide triphosphate hydrolases"/>
    <property type="match status" value="1"/>
</dbReference>
<gene>
    <name evidence="6" type="ORF">C7R54_20370</name>
</gene>
<dbReference type="RefSeq" id="WP_129152268.1">
    <property type="nucleotide sequence ID" value="NZ_JBHSDO010000017.1"/>
</dbReference>
<dbReference type="PANTHER" id="PTHR45772">
    <property type="entry name" value="CONSERVED COMPONENT OF ABC TRANSPORTER FOR NATURAL AMINO ACIDS-RELATED"/>
    <property type="match status" value="1"/>
</dbReference>
<dbReference type="AlphaFoldDB" id="A0A4Q1HGA3"/>
<dbReference type="InterPro" id="IPR051120">
    <property type="entry name" value="ABC_AA/LPS_Transport"/>
</dbReference>
<sequence length="251" mass="27003">MSALVDQPATPLQASHLSRRFGGLLAVADMSLEIRDREILGLIGPNGAGKSTTFNLLSGFLVPSGGQLRILGRDVTGKPPEAISRLGLVRTFQHGSLMRSMSVADNILIGAIGGLPGGGRKDREQRVRETAALVGLERVLHATAGNLPHGMQRLVSIAIAFAPRPRLLCLDEPLTGLNQTEVASVLDMFRRIRDEFGTSILLVEHNMKAVMQVCDRLYVLHHGKLLATGTPQAVRNDPRVLSAYLGKANVN</sequence>
<dbReference type="InterPro" id="IPR003593">
    <property type="entry name" value="AAA+_ATPase"/>
</dbReference>
<keyword evidence="2" id="KW-1003">Cell membrane</keyword>
<dbReference type="GO" id="GO:0005524">
    <property type="term" value="F:ATP binding"/>
    <property type="evidence" value="ECO:0007669"/>
    <property type="project" value="UniProtKB-KW"/>
</dbReference>
<dbReference type="SMART" id="SM00382">
    <property type="entry name" value="AAA"/>
    <property type="match status" value="1"/>
</dbReference>
<dbReference type="OrthoDB" id="9781337at2"/>
<keyword evidence="7" id="KW-1185">Reference proteome</keyword>
<dbReference type="Proteomes" id="UP000290849">
    <property type="component" value="Unassembled WGS sequence"/>
</dbReference>
<dbReference type="GO" id="GO:0005886">
    <property type="term" value="C:plasma membrane"/>
    <property type="evidence" value="ECO:0007669"/>
    <property type="project" value="TreeGrafter"/>
</dbReference>
<comment type="caution">
    <text evidence="6">The sequence shown here is derived from an EMBL/GenBank/DDBJ whole genome shotgun (WGS) entry which is preliminary data.</text>
</comment>
<dbReference type="Pfam" id="PF12399">
    <property type="entry name" value="BCA_ABC_TP_C"/>
    <property type="match status" value="1"/>
</dbReference>
<feature type="domain" description="ABC transporter" evidence="5">
    <location>
        <begin position="12"/>
        <end position="247"/>
    </location>
</feature>